<keyword evidence="6 7" id="KW-0472">Membrane</keyword>
<feature type="transmembrane region" description="Helical" evidence="7">
    <location>
        <begin position="213"/>
        <end position="232"/>
    </location>
</feature>
<dbReference type="Proteomes" id="UP000463939">
    <property type="component" value="Chromosome"/>
</dbReference>
<dbReference type="RefSeq" id="WP_162085824.1">
    <property type="nucleotide sequence ID" value="NZ_AP021881.1"/>
</dbReference>
<evidence type="ECO:0000256" key="5">
    <source>
        <dbReference type="ARBA" id="ARBA00022989"/>
    </source>
</evidence>
<evidence type="ECO:0000313" key="9">
    <source>
        <dbReference type="EMBL" id="BBP02152.1"/>
    </source>
</evidence>
<gene>
    <name evidence="9" type="primary">xpsF</name>
    <name evidence="9" type="ORF">SFSGTM_28600</name>
</gene>
<protein>
    <submittedName>
        <fullName evidence="9">Type II secretion system protein F</fullName>
    </submittedName>
</protein>
<dbReference type="InterPro" id="IPR003004">
    <property type="entry name" value="GspF/PilC"/>
</dbReference>
<evidence type="ECO:0000256" key="2">
    <source>
        <dbReference type="ARBA" id="ARBA00005745"/>
    </source>
</evidence>
<proteinExistence type="inferred from homology"/>
<feature type="transmembrane region" description="Helical" evidence="7">
    <location>
        <begin position="161"/>
        <end position="182"/>
    </location>
</feature>
<dbReference type="GO" id="GO:0005886">
    <property type="term" value="C:plasma membrane"/>
    <property type="evidence" value="ECO:0007669"/>
    <property type="project" value="UniProtKB-SubCell"/>
</dbReference>
<evidence type="ECO:0000256" key="1">
    <source>
        <dbReference type="ARBA" id="ARBA00004651"/>
    </source>
</evidence>
<feature type="transmembrane region" description="Helical" evidence="7">
    <location>
        <begin position="368"/>
        <end position="389"/>
    </location>
</feature>
<dbReference type="PRINTS" id="PR00812">
    <property type="entry name" value="BCTERIALGSPF"/>
</dbReference>
<dbReference type="PANTHER" id="PTHR30012:SF0">
    <property type="entry name" value="TYPE II SECRETION SYSTEM PROTEIN F-RELATED"/>
    <property type="match status" value="1"/>
</dbReference>
<dbReference type="PANTHER" id="PTHR30012">
    <property type="entry name" value="GENERAL SECRETION PATHWAY PROTEIN"/>
    <property type="match status" value="1"/>
</dbReference>
<evidence type="ECO:0000256" key="3">
    <source>
        <dbReference type="ARBA" id="ARBA00022475"/>
    </source>
</evidence>
<dbReference type="AlphaFoldDB" id="A0A809SB99"/>
<dbReference type="InterPro" id="IPR042094">
    <property type="entry name" value="T2SS_GspF_sf"/>
</dbReference>
<evidence type="ECO:0000259" key="8">
    <source>
        <dbReference type="Pfam" id="PF00482"/>
    </source>
</evidence>
<dbReference type="EMBL" id="AP021881">
    <property type="protein sequence ID" value="BBP02152.1"/>
    <property type="molecule type" value="Genomic_DNA"/>
</dbReference>
<evidence type="ECO:0000256" key="6">
    <source>
        <dbReference type="ARBA" id="ARBA00023136"/>
    </source>
</evidence>
<evidence type="ECO:0000256" key="4">
    <source>
        <dbReference type="ARBA" id="ARBA00022692"/>
    </source>
</evidence>
<evidence type="ECO:0000313" key="10">
    <source>
        <dbReference type="Proteomes" id="UP000463939"/>
    </source>
</evidence>
<dbReference type="Pfam" id="PF00482">
    <property type="entry name" value="T2SSF"/>
    <property type="match status" value="2"/>
</dbReference>
<keyword evidence="4 7" id="KW-0812">Transmembrane</keyword>
<comment type="similarity">
    <text evidence="2">Belongs to the GSP F family.</text>
</comment>
<sequence>MSYFRYFAINQQGRRQRGVLAAAHEADLTQRLAAMGLDLITASTVHPRTHRILTRHELITLFVHLTHVSRAGVALLDGLRDLRDSVSHPVMREVVATLLVDLESGSALSEAMAKQPKNFGALIVNLIRVGETAGALVAVLAHLTDSLKQQDELRVQTQRILLYPSLVLLMVGGVMVMLLLFLVPQIVQLMHGMNMAVPMSTLIMLELSKLIRADWWLILVGTGLSVGSLLVLHHHQTRFRFWCDSWKLRLPLVGEILKKIDLARFANIFALMYRSGVPIFDGLALSADLVQNRVLAMSIRRSRDSIVNGERLSAAFMHEQIFPALVLSMLRVGETTGALDGALLEVSYFYQRDVREAINRLLTLLEPALTLLLGAVLAIIIGMVLLPLYDVLGTVRL</sequence>
<feature type="domain" description="Type II secretion system protein GspF" evidence="8">
    <location>
        <begin position="68"/>
        <end position="184"/>
    </location>
</feature>
<organism evidence="9 10">
    <name type="scientific">Sulfuriferula nivalis</name>
    <dbReference type="NCBI Taxonomy" id="2675298"/>
    <lineage>
        <taxon>Bacteria</taxon>
        <taxon>Pseudomonadati</taxon>
        <taxon>Pseudomonadota</taxon>
        <taxon>Betaproteobacteria</taxon>
        <taxon>Nitrosomonadales</taxon>
        <taxon>Sulfuricellaceae</taxon>
        <taxon>Sulfuriferula</taxon>
    </lineage>
</organism>
<evidence type="ECO:0000256" key="7">
    <source>
        <dbReference type="SAM" id="Phobius"/>
    </source>
</evidence>
<dbReference type="KEGG" id="sniv:SFSGTM_28600"/>
<name>A0A809SB99_9PROT</name>
<dbReference type="Gene3D" id="1.20.81.30">
    <property type="entry name" value="Type II secretion system (T2SS), domain F"/>
    <property type="match status" value="2"/>
</dbReference>
<dbReference type="InterPro" id="IPR018076">
    <property type="entry name" value="T2SS_GspF_dom"/>
</dbReference>
<keyword evidence="3" id="KW-1003">Cell membrane</keyword>
<feature type="domain" description="Type II secretion system protein GspF" evidence="8">
    <location>
        <begin position="265"/>
        <end position="387"/>
    </location>
</feature>
<keyword evidence="10" id="KW-1185">Reference proteome</keyword>
<comment type="subcellular location">
    <subcellularLocation>
        <location evidence="1">Cell membrane</location>
        <topology evidence="1">Multi-pass membrane protein</topology>
    </subcellularLocation>
</comment>
<accession>A0A809SB99</accession>
<keyword evidence="5 7" id="KW-1133">Transmembrane helix</keyword>
<reference evidence="10" key="1">
    <citation type="submission" date="2019-11" db="EMBL/GenBank/DDBJ databases">
        <title>Isolation and characterization of a novel species in the genus Sulfuriferula.</title>
        <authorList>
            <person name="Mochizuki J."/>
            <person name="Kojima H."/>
            <person name="Fukui M."/>
        </authorList>
    </citation>
    <scope>NUCLEOTIDE SEQUENCE [LARGE SCALE GENOMIC DNA]</scope>
    <source>
        <strain evidence="10">SGTM</strain>
    </source>
</reference>